<dbReference type="EC" id="5.4.99.25" evidence="5"/>
<sequence length="304" mass="34372">MKCHGILPVRKPRGFTSHDIVSIVRRLTKQKKAGHTGTLDPEVEGVLPVCLGQATRLVEYLQDMPKRYQGVLKLGISTETEDQTGKIVEQAEWVDPVHPDQAERVLAGFVGKLEQVPPMYSAVRINGRHLYELARKGIGVDRPSRTVHIYELKLRGITEGDYPEIAFEVLCSKGTYIRTLCVDIGKKLGYPSHMVSLVRTQSGPFHLEDCYSLDELEQISEQNTWQDHLTRLDEGISFMPSLVVGDEDIQKVYDGWKIQIPESGEKFMENQLVRVYASSGVFCAVYRIISDDLAKPEKVFRDVE</sequence>
<dbReference type="CDD" id="cd02573">
    <property type="entry name" value="PseudoU_synth_EcTruB"/>
    <property type="match status" value="1"/>
</dbReference>
<dbReference type="HAMAP" id="MF_01080">
    <property type="entry name" value="TruB_bact"/>
    <property type="match status" value="1"/>
</dbReference>
<dbReference type="AlphaFoldDB" id="A0A7W2ARX7"/>
<dbReference type="FunFam" id="3.30.2350.10:FF:000011">
    <property type="entry name" value="tRNA pseudouridine synthase B"/>
    <property type="match status" value="1"/>
</dbReference>
<dbReference type="InterPro" id="IPR020103">
    <property type="entry name" value="PsdUridine_synth_cat_dom_sf"/>
</dbReference>
<dbReference type="GO" id="GO:0160148">
    <property type="term" value="F:tRNA pseudouridine(55) synthase activity"/>
    <property type="evidence" value="ECO:0007669"/>
    <property type="project" value="UniProtKB-EC"/>
</dbReference>
<evidence type="ECO:0000256" key="2">
    <source>
        <dbReference type="ARBA" id="ARBA00005642"/>
    </source>
</evidence>
<comment type="function">
    <text evidence="5">Responsible for synthesis of pseudouridine from uracil-55 in the psi GC loop of transfer RNAs.</text>
</comment>
<dbReference type="InterPro" id="IPR002501">
    <property type="entry name" value="PsdUridine_synth_N"/>
</dbReference>
<dbReference type="GO" id="GO:1990481">
    <property type="term" value="P:mRNA pseudouridine synthesis"/>
    <property type="evidence" value="ECO:0007669"/>
    <property type="project" value="TreeGrafter"/>
</dbReference>
<evidence type="ECO:0000313" key="9">
    <source>
        <dbReference type="Proteomes" id="UP000538292"/>
    </source>
</evidence>
<dbReference type="InterPro" id="IPR032819">
    <property type="entry name" value="TruB_C"/>
</dbReference>
<feature type="domain" description="Pseudouridine synthase II N-terminal" evidence="6">
    <location>
        <begin position="25"/>
        <end position="177"/>
    </location>
</feature>
<dbReference type="Gene3D" id="3.30.2350.10">
    <property type="entry name" value="Pseudouridine synthase"/>
    <property type="match status" value="1"/>
</dbReference>
<dbReference type="GO" id="GO:0003723">
    <property type="term" value="F:RNA binding"/>
    <property type="evidence" value="ECO:0007669"/>
    <property type="project" value="InterPro"/>
</dbReference>
<dbReference type="RefSeq" id="WP_181739269.1">
    <property type="nucleotide sequence ID" value="NZ_JACEOL010000024.1"/>
</dbReference>
<feature type="domain" description="tRNA pseudouridylate synthase B C-terminal" evidence="7">
    <location>
        <begin position="178"/>
        <end position="227"/>
    </location>
</feature>
<evidence type="ECO:0000256" key="3">
    <source>
        <dbReference type="ARBA" id="ARBA00022694"/>
    </source>
</evidence>
<dbReference type="SUPFAM" id="SSF55120">
    <property type="entry name" value="Pseudouridine synthase"/>
    <property type="match status" value="1"/>
</dbReference>
<dbReference type="PANTHER" id="PTHR13767:SF2">
    <property type="entry name" value="PSEUDOURIDYLATE SYNTHASE TRUB1"/>
    <property type="match status" value="1"/>
</dbReference>
<gene>
    <name evidence="5 8" type="primary">truB</name>
    <name evidence="8" type="ORF">H2C83_07115</name>
</gene>
<dbReference type="EMBL" id="JACEOL010000024">
    <property type="protein sequence ID" value="MBA4602090.1"/>
    <property type="molecule type" value="Genomic_DNA"/>
</dbReference>
<dbReference type="NCBIfam" id="TIGR00431">
    <property type="entry name" value="TruB"/>
    <property type="match status" value="1"/>
</dbReference>
<comment type="similarity">
    <text evidence="2 5">Belongs to the pseudouridine synthase TruB family. Type 1 subfamily.</text>
</comment>
<accession>A0A7W2ARX7</accession>
<feature type="active site" description="Nucleophile" evidence="5">
    <location>
        <position position="40"/>
    </location>
</feature>
<evidence type="ECO:0000259" key="7">
    <source>
        <dbReference type="Pfam" id="PF16198"/>
    </source>
</evidence>
<comment type="caution">
    <text evidence="8">The sequence shown here is derived from an EMBL/GenBank/DDBJ whole genome shotgun (WGS) entry which is preliminary data.</text>
</comment>
<evidence type="ECO:0000256" key="4">
    <source>
        <dbReference type="ARBA" id="ARBA00023235"/>
    </source>
</evidence>
<dbReference type="InterPro" id="IPR014780">
    <property type="entry name" value="tRNA_psdUridine_synth_TruB"/>
</dbReference>
<reference evidence="8 9" key="1">
    <citation type="submission" date="2020-07" db="EMBL/GenBank/DDBJ databases">
        <title>Thermoactinomyces phylogeny.</title>
        <authorList>
            <person name="Dunlap C."/>
        </authorList>
    </citation>
    <scope>NUCLEOTIDE SEQUENCE [LARGE SCALE GENOMIC DNA]</scope>
    <source>
        <strain evidence="8 9">AMNI-1</strain>
    </source>
</reference>
<keyword evidence="3 5" id="KW-0819">tRNA processing</keyword>
<protein>
    <recommendedName>
        <fullName evidence="5">tRNA pseudouridine synthase B</fullName>
        <ecNumber evidence="5">5.4.99.25</ecNumber>
    </recommendedName>
    <alternativeName>
        <fullName evidence="5">tRNA pseudouridine(55) synthase</fullName>
        <shortName evidence="5">Psi55 synthase</shortName>
    </alternativeName>
    <alternativeName>
        <fullName evidence="5">tRNA pseudouridylate synthase</fullName>
    </alternativeName>
    <alternativeName>
        <fullName evidence="5">tRNA-uridine isomerase</fullName>
    </alternativeName>
</protein>
<evidence type="ECO:0000313" key="8">
    <source>
        <dbReference type="EMBL" id="MBA4602090.1"/>
    </source>
</evidence>
<dbReference type="Pfam" id="PF01509">
    <property type="entry name" value="TruB_N"/>
    <property type="match status" value="1"/>
</dbReference>
<keyword evidence="4 5" id="KW-0413">Isomerase</keyword>
<comment type="catalytic activity">
    <reaction evidence="1 5">
        <text>uridine(55) in tRNA = pseudouridine(55) in tRNA</text>
        <dbReference type="Rhea" id="RHEA:42532"/>
        <dbReference type="Rhea" id="RHEA-COMP:10101"/>
        <dbReference type="Rhea" id="RHEA-COMP:10102"/>
        <dbReference type="ChEBI" id="CHEBI:65314"/>
        <dbReference type="ChEBI" id="CHEBI:65315"/>
        <dbReference type="EC" id="5.4.99.25"/>
    </reaction>
</comment>
<dbReference type="PANTHER" id="PTHR13767">
    <property type="entry name" value="TRNA-PSEUDOURIDINE SYNTHASE"/>
    <property type="match status" value="1"/>
</dbReference>
<keyword evidence="9" id="KW-1185">Reference proteome</keyword>
<organism evidence="8 9">
    <name type="scientific">Thermoactinomyces mirandus</name>
    <dbReference type="NCBI Taxonomy" id="2756294"/>
    <lineage>
        <taxon>Bacteria</taxon>
        <taxon>Bacillati</taxon>
        <taxon>Bacillota</taxon>
        <taxon>Bacilli</taxon>
        <taxon>Bacillales</taxon>
        <taxon>Thermoactinomycetaceae</taxon>
        <taxon>Thermoactinomyces</taxon>
    </lineage>
</organism>
<proteinExistence type="inferred from homology"/>
<evidence type="ECO:0000259" key="6">
    <source>
        <dbReference type="Pfam" id="PF01509"/>
    </source>
</evidence>
<evidence type="ECO:0000256" key="1">
    <source>
        <dbReference type="ARBA" id="ARBA00000385"/>
    </source>
</evidence>
<dbReference type="Proteomes" id="UP000538292">
    <property type="component" value="Unassembled WGS sequence"/>
</dbReference>
<evidence type="ECO:0000256" key="5">
    <source>
        <dbReference type="HAMAP-Rule" id="MF_01080"/>
    </source>
</evidence>
<dbReference type="Pfam" id="PF16198">
    <property type="entry name" value="TruB_C_2"/>
    <property type="match status" value="1"/>
</dbReference>
<dbReference type="GO" id="GO:0031119">
    <property type="term" value="P:tRNA pseudouridine synthesis"/>
    <property type="evidence" value="ECO:0007669"/>
    <property type="project" value="UniProtKB-UniRule"/>
</dbReference>
<name>A0A7W2ARX7_9BACL</name>